<dbReference type="AlphaFoldDB" id="A0A512PQG9"/>
<gene>
    <name evidence="4" type="ORF">LRA02_22500</name>
</gene>
<protein>
    <recommendedName>
        <fullName evidence="3">DUF5776 domain-containing protein</fullName>
    </recommendedName>
</protein>
<comment type="caution">
    <text evidence="4">The sequence shown here is derived from an EMBL/GenBank/DDBJ whole genome shotgun (WGS) entry which is preliminary data.</text>
</comment>
<dbReference type="Pfam" id="PF19087">
    <property type="entry name" value="DUF5776"/>
    <property type="match status" value="1"/>
</dbReference>
<dbReference type="STRING" id="1423795.FD12_GL000867"/>
<sequence>MHKTLKLAKTVVIFLSVVFSMLLIGNQVVANADETARIETVNIVDTQGNTLKKQQTQTLDGDPQGLGVKVPGYDPAKTLSEIQLITVSPEEIKTEVVFKVDNDKNAIGVSGTVGGKPQDPYYISIDQVADQVGIPVASISSVSDALVKLIDFAKYGIYFDTPGSIENIQSNLMIDITVTYAYQQATTPIQFIDSNGKVVGNDTIPGFLGKTGDYTPKAPDGYQLVDTEPIAYTMSEKENPVLTIHVVKKSVTPDIPSDNHPTNVTPETPVTPAPTTPTGETTQRPAEPTIPNYAAKKGAAVYATRAIYLYKKANFKPSQRLAKYPKVKRVNRPMFVVTDYARSTNGALRYKVRDVNHGSKTAGKVGYITANSKFVVPVYYQSVPKSQKLTIINKRGVNAYRNVNLTQKVKHYRKGTHLTVKKIVKYRLTTRYQLSNGDYVTANKKLVIQKDIK</sequence>
<accession>A0A512PQG9</accession>
<evidence type="ECO:0000259" key="3">
    <source>
        <dbReference type="Pfam" id="PF19087"/>
    </source>
</evidence>
<evidence type="ECO:0000256" key="2">
    <source>
        <dbReference type="SAM" id="SignalP"/>
    </source>
</evidence>
<keyword evidence="2" id="KW-0732">Signal</keyword>
<name>A0A512PQG9_9LACO</name>
<proteinExistence type="predicted"/>
<feature type="signal peptide" evidence="2">
    <location>
        <begin position="1"/>
        <end position="30"/>
    </location>
</feature>
<dbReference type="Proteomes" id="UP000321569">
    <property type="component" value="Unassembled WGS sequence"/>
</dbReference>
<evidence type="ECO:0000256" key="1">
    <source>
        <dbReference type="SAM" id="MobiDB-lite"/>
    </source>
</evidence>
<reference evidence="4 5" key="1">
    <citation type="submission" date="2019-07" db="EMBL/GenBank/DDBJ databases">
        <title>Whole genome shotgun sequence of Lactobacillus rapi NBRC 109618.</title>
        <authorList>
            <person name="Hosoyama A."/>
            <person name="Uohara A."/>
            <person name="Ohji S."/>
            <person name="Ichikawa N."/>
        </authorList>
    </citation>
    <scope>NUCLEOTIDE SEQUENCE [LARGE SCALE GENOMIC DNA]</scope>
    <source>
        <strain evidence="4 5">NBRC 109618</strain>
    </source>
</reference>
<dbReference type="EMBL" id="BKAM01000071">
    <property type="protein sequence ID" value="GEP73382.1"/>
    <property type="molecule type" value="Genomic_DNA"/>
</dbReference>
<dbReference type="InterPro" id="IPR044081">
    <property type="entry name" value="DUF5776"/>
</dbReference>
<feature type="region of interest" description="Disordered" evidence="1">
    <location>
        <begin position="253"/>
        <end position="289"/>
    </location>
</feature>
<feature type="chain" id="PRO_5038664085" description="DUF5776 domain-containing protein" evidence="2">
    <location>
        <begin position="31"/>
        <end position="453"/>
    </location>
</feature>
<organism evidence="4 5">
    <name type="scientific">Lentilactobacillus rapi</name>
    <dbReference type="NCBI Taxonomy" id="481723"/>
    <lineage>
        <taxon>Bacteria</taxon>
        <taxon>Bacillati</taxon>
        <taxon>Bacillota</taxon>
        <taxon>Bacilli</taxon>
        <taxon>Lactobacillales</taxon>
        <taxon>Lactobacillaceae</taxon>
        <taxon>Lentilactobacillus</taxon>
    </lineage>
</organism>
<dbReference type="Gene3D" id="3.10.20.320">
    <property type="entry name" value="Putative peptidoglycan bound protein (lpxtg motif)"/>
    <property type="match status" value="1"/>
</dbReference>
<evidence type="ECO:0000313" key="5">
    <source>
        <dbReference type="Proteomes" id="UP000321569"/>
    </source>
</evidence>
<evidence type="ECO:0000313" key="4">
    <source>
        <dbReference type="EMBL" id="GEP73382.1"/>
    </source>
</evidence>
<feature type="domain" description="DUF5776" evidence="3">
    <location>
        <begin position="379"/>
        <end position="447"/>
    </location>
</feature>
<dbReference type="RefSeq" id="WP_054748759.1">
    <property type="nucleotide sequence ID" value="NZ_BKAM01000071.1"/>
</dbReference>